<dbReference type="GO" id="GO:0006096">
    <property type="term" value="P:glycolytic process"/>
    <property type="evidence" value="ECO:0007669"/>
    <property type="project" value="UniProtKB-UniRule"/>
</dbReference>
<keyword evidence="9 12" id="KW-0418">Kinase</keyword>
<protein>
    <recommendedName>
        <fullName evidence="6 12">Phosphoglycerate kinase</fullName>
        <ecNumber evidence="5 12">2.7.2.3</ecNumber>
    </recommendedName>
</protein>
<dbReference type="AlphaFoldDB" id="A0A1V6M1P3"/>
<dbReference type="GO" id="GO:0005524">
    <property type="term" value="F:ATP binding"/>
    <property type="evidence" value="ECO:0007669"/>
    <property type="project" value="UniProtKB-KW"/>
</dbReference>
<accession>A0A1V6M1P3</accession>
<dbReference type="PANTHER" id="PTHR11406:SF23">
    <property type="entry name" value="PHOSPHOGLYCERATE KINASE 1, CHLOROPLASTIC-RELATED"/>
    <property type="match status" value="1"/>
</dbReference>
<dbReference type="GO" id="GO:0004618">
    <property type="term" value="F:phosphoglycerate kinase activity"/>
    <property type="evidence" value="ECO:0007669"/>
    <property type="project" value="UniProtKB-UniRule"/>
</dbReference>
<feature type="binding site" evidence="12 13">
    <location>
        <begin position="21"/>
        <end position="23"/>
    </location>
    <ligand>
        <name>substrate</name>
    </ligand>
</feature>
<dbReference type="Proteomes" id="UP000242219">
    <property type="component" value="Unassembled WGS sequence"/>
</dbReference>
<comment type="pathway">
    <text evidence="2 12">Carbohydrate degradation; glycolysis; pyruvate from D-glyceraldehyde 3-phosphate: step 2/5.</text>
</comment>
<evidence type="ECO:0000256" key="14">
    <source>
        <dbReference type="PIRSR" id="PIRSR000724-2"/>
    </source>
</evidence>
<dbReference type="PRINTS" id="PR00477">
    <property type="entry name" value="PHGLYCKINASE"/>
</dbReference>
<feature type="binding site" evidence="13">
    <location>
        <position position="121"/>
    </location>
    <ligand>
        <name>(2R)-3-phosphoglycerate</name>
        <dbReference type="ChEBI" id="CHEBI:58272"/>
    </ligand>
</feature>
<keyword evidence="7 12" id="KW-0808">Transferase</keyword>
<evidence type="ECO:0000256" key="12">
    <source>
        <dbReference type="HAMAP-Rule" id="MF_00145"/>
    </source>
</evidence>
<keyword evidence="10 12" id="KW-0067">ATP-binding</keyword>
<feature type="binding site" evidence="13">
    <location>
        <position position="154"/>
    </location>
    <ligand>
        <name>(2R)-3-phosphoglycerate</name>
        <dbReference type="ChEBI" id="CHEBI:58272"/>
    </ligand>
</feature>
<evidence type="ECO:0000256" key="7">
    <source>
        <dbReference type="ARBA" id="ARBA00022679"/>
    </source>
</evidence>
<evidence type="ECO:0000256" key="1">
    <source>
        <dbReference type="ARBA" id="ARBA00000642"/>
    </source>
</evidence>
<dbReference type="GO" id="GO:0006094">
    <property type="term" value="P:gluconeogenesis"/>
    <property type="evidence" value="ECO:0007669"/>
    <property type="project" value="TreeGrafter"/>
</dbReference>
<evidence type="ECO:0000256" key="2">
    <source>
        <dbReference type="ARBA" id="ARBA00004838"/>
    </source>
</evidence>
<dbReference type="Gene3D" id="3.40.50.1260">
    <property type="entry name" value="Phosphoglycerate kinase, N-terminal domain"/>
    <property type="match status" value="2"/>
</dbReference>
<dbReference type="PANTHER" id="PTHR11406">
    <property type="entry name" value="PHOSPHOGLYCERATE KINASE"/>
    <property type="match status" value="1"/>
</dbReference>
<evidence type="ECO:0000256" key="3">
    <source>
        <dbReference type="ARBA" id="ARBA00008982"/>
    </source>
</evidence>
<dbReference type="PIRSF" id="PIRSF000724">
    <property type="entry name" value="Pgk"/>
    <property type="match status" value="1"/>
</dbReference>
<feature type="binding site" evidence="12">
    <location>
        <position position="154"/>
    </location>
    <ligand>
        <name>substrate</name>
    </ligand>
</feature>
<feature type="binding site" evidence="12">
    <location>
        <position position="121"/>
    </location>
    <ligand>
        <name>substrate</name>
    </ligand>
</feature>
<evidence type="ECO:0000256" key="6">
    <source>
        <dbReference type="ARBA" id="ARBA00016471"/>
    </source>
</evidence>
<dbReference type="Pfam" id="PF00162">
    <property type="entry name" value="PGK"/>
    <property type="match status" value="1"/>
</dbReference>
<proteinExistence type="inferred from homology"/>
<dbReference type="InterPro" id="IPR001576">
    <property type="entry name" value="Phosphoglycerate_kinase"/>
</dbReference>
<evidence type="ECO:0000256" key="8">
    <source>
        <dbReference type="ARBA" id="ARBA00022741"/>
    </source>
</evidence>
<feature type="binding site" evidence="12 14">
    <location>
        <position position="204"/>
    </location>
    <ligand>
        <name>ATP</name>
        <dbReference type="ChEBI" id="CHEBI:30616"/>
    </ligand>
</feature>
<comment type="subcellular location">
    <subcellularLocation>
        <location evidence="12">Cytoplasm</location>
    </subcellularLocation>
</comment>
<gene>
    <name evidence="12" type="primary">pgk</name>
    <name evidence="16" type="ORF">BIY37_03810</name>
</gene>
<name>A0A1V6M1P3_9BACT</name>
<evidence type="ECO:0000256" key="11">
    <source>
        <dbReference type="ARBA" id="ARBA00023152"/>
    </source>
</evidence>
<dbReference type="PROSITE" id="PS00111">
    <property type="entry name" value="PGLYCERATE_KINASE"/>
    <property type="match status" value="1"/>
</dbReference>
<feature type="binding site" evidence="12 14">
    <location>
        <begin position="352"/>
        <end position="355"/>
    </location>
    <ligand>
        <name>ATP</name>
        <dbReference type="ChEBI" id="CHEBI:30616"/>
    </ligand>
</feature>
<dbReference type="FunFam" id="3.40.50.1260:FF:000006">
    <property type="entry name" value="Phosphoglycerate kinase"/>
    <property type="match status" value="1"/>
</dbReference>
<keyword evidence="17" id="KW-1185">Reference proteome</keyword>
<evidence type="ECO:0000256" key="13">
    <source>
        <dbReference type="PIRSR" id="PIRSR000724-1"/>
    </source>
</evidence>
<dbReference type="RefSeq" id="WP_070066508.1">
    <property type="nucleotide sequence ID" value="NZ_MJUW02000042.1"/>
</dbReference>
<dbReference type="CDD" id="cd00318">
    <property type="entry name" value="Phosphoglycerate_kinase"/>
    <property type="match status" value="1"/>
</dbReference>
<dbReference type="EMBL" id="MJUW02000042">
    <property type="protein sequence ID" value="OQD46328.1"/>
    <property type="molecule type" value="Genomic_DNA"/>
</dbReference>
<evidence type="ECO:0000256" key="10">
    <source>
        <dbReference type="ARBA" id="ARBA00022840"/>
    </source>
</evidence>
<reference evidence="16 17" key="1">
    <citation type="journal article" date="2016" name="Genome Announc.">
        <title>Draft Genome Sequence of the Anaerobic Ammonium-Oxidizing Bacterium 'Candidatus Brocadia sp. 40'.</title>
        <authorList>
            <person name="Ali M."/>
            <person name="Haroon M.F."/>
            <person name="Narita Y."/>
            <person name="Zhang L."/>
            <person name="Rangel Shaw D."/>
            <person name="Okabe S."/>
            <person name="Saikaly P.E."/>
        </authorList>
    </citation>
    <scope>NUCLEOTIDE SEQUENCE [LARGE SCALE GENOMIC DNA]</scope>
    <source>
        <strain evidence="16 17">40</strain>
    </source>
</reference>
<evidence type="ECO:0000256" key="9">
    <source>
        <dbReference type="ARBA" id="ARBA00022777"/>
    </source>
</evidence>
<evidence type="ECO:0000256" key="15">
    <source>
        <dbReference type="RuleBase" id="RU000532"/>
    </source>
</evidence>
<dbReference type="UniPathway" id="UPA00109">
    <property type="reaction ID" value="UER00185"/>
</dbReference>
<comment type="similarity">
    <text evidence="3 12 15">Belongs to the phosphoglycerate kinase family.</text>
</comment>
<comment type="caution">
    <text evidence="12">Lacks conserved residue(s) required for the propagation of feature annotation.</text>
</comment>
<dbReference type="FunFam" id="3.40.50.1260:FF:000003">
    <property type="entry name" value="Phosphoglycerate kinase"/>
    <property type="match status" value="1"/>
</dbReference>
<keyword evidence="12" id="KW-0963">Cytoplasm</keyword>
<comment type="catalytic activity">
    <reaction evidence="1 12 15">
        <text>(2R)-3-phosphoglycerate + ATP = (2R)-3-phospho-glyceroyl phosphate + ADP</text>
        <dbReference type="Rhea" id="RHEA:14801"/>
        <dbReference type="ChEBI" id="CHEBI:30616"/>
        <dbReference type="ChEBI" id="CHEBI:57604"/>
        <dbReference type="ChEBI" id="CHEBI:58272"/>
        <dbReference type="ChEBI" id="CHEBI:456216"/>
        <dbReference type="EC" id="2.7.2.3"/>
    </reaction>
</comment>
<evidence type="ECO:0000256" key="5">
    <source>
        <dbReference type="ARBA" id="ARBA00013061"/>
    </source>
</evidence>
<dbReference type="EC" id="2.7.2.3" evidence="5 12"/>
<comment type="caution">
    <text evidence="16">The sequence shown here is derived from an EMBL/GenBank/DDBJ whole genome shotgun (WGS) entry which is preliminary data.</text>
</comment>
<dbReference type="GO" id="GO:0043531">
    <property type="term" value="F:ADP binding"/>
    <property type="evidence" value="ECO:0007669"/>
    <property type="project" value="TreeGrafter"/>
</dbReference>
<keyword evidence="8 12" id="KW-0547">Nucleotide-binding</keyword>
<sequence length="408" mass="45063">MYKLFIKDIEVRRKRVMVRTDYNVPLDEEGNITDDTRIRATLPTINYLLDEEAKVIIASHLGRPEGKVTPKYSLKPAARRLQRFLGEKVKVIMAEDCIGPTIKKQIEEMHYGDVMVLENLRFHPGEEKNDPSFAKELASLCEVFIQDAFGNCHRKHASMIGVDDYVPSAAGFLLKKEMDYFEKAVNNPMRPVVALLGGAKVSDKIKIIENLSKKMDKVLIGGAMAFTFLKAQGFCVGKSLVEDSMLDVVKNLMDISRKNGTKLYLPVDFVVAEHFSGQAETKVVPYQEIPDKWIALDIGPATTKLFIEALQDAKTIVWNGPMGAFEFDAFSRGTYAMVDAVTSSHASTIVGGGDTDMAFHKSGKTHEVSFISTGGGAFLKLLEGGELPGIASLSDRRKNPRNSSSSSS</sequence>
<feature type="binding site" evidence="12">
    <location>
        <position position="37"/>
    </location>
    <ligand>
        <name>substrate</name>
    </ligand>
</feature>
<evidence type="ECO:0000313" key="16">
    <source>
        <dbReference type="EMBL" id="OQD46328.1"/>
    </source>
</evidence>
<evidence type="ECO:0000256" key="4">
    <source>
        <dbReference type="ARBA" id="ARBA00011245"/>
    </source>
</evidence>
<keyword evidence="11 12" id="KW-0324">Glycolysis</keyword>
<comment type="subunit">
    <text evidence="4 12">Monomer.</text>
</comment>
<dbReference type="InterPro" id="IPR036043">
    <property type="entry name" value="Phosphoglycerate_kinase_sf"/>
</dbReference>
<dbReference type="SUPFAM" id="SSF53748">
    <property type="entry name" value="Phosphoglycerate kinase"/>
    <property type="match status" value="1"/>
</dbReference>
<dbReference type="GO" id="GO:0005829">
    <property type="term" value="C:cytosol"/>
    <property type="evidence" value="ECO:0007669"/>
    <property type="project" value="UniProtKB-ARBA"/>
</dbReference>
<dbReference type="InterPro" id="IPR015824">
    <property type="entry name" value="Phosphoglycerate_kinase_N"/>
</dbReference>
<feature type="binding site" evidence="12 14">
    <location>
        <position position="326"/>
    </location>
    <ligand>
        <name>ATP</name>
        <dbReference type="ChEBI" id="CHEBI:30616"/>
    </ligand>
</feature>
<dbReference type="HAMAP" id="MF_00145">
    <property type="entry name" value="Phosphoglyc_kinase"/>
    <property type="match status" value="1"/>
</dbReference>
<feature type="binding site" evidence="12 13">
    <location>
        <begin position="60"/>
        <end position="63"/>
    </location>
    <ligand>
        <name>substrate</name>
    </ligand>
</feature>
<organism evidence="16 17">
    <name type="scientific">Candidatus Brocadia sapporoensis</name>
    <dbReference type="NCBI Taxonomy" id="392547"/>
    <lineage>
        <taxon>Bacteria</taxon>
        <taxon>Pseudomonadati</taxon>
        <taxon>Planctomycetota</taxon>
        <taxon>Candidatus Brocadiia</taxon>
        <taxon>Candidatus Brocadiales</taxon>
        <taxon>Candidatus Brocadiaceae</taxon>
        <taxon>Candidatus Brocadia</taxon>
    </lineage>
</organism>
<dbReference type="InterPro" id="IPR015911">
    <property type="entry name" value="Phosphoglycerate_kinase_CS"/>
</dbReference>
<evidence type="ECO:0000313" key="17">
    <source>
        <dbReference type="Proteomes" id="UP000242219"/>
    </source>
</evidence>
<feature type="binding site" evidence="13">
    <location>
        <position position="37"/>
    </location>
    <ligand>
        <name>(2R)-3-phosphoglycerate</name>
        <dbReference type="ChEBI" id="CHEBI:58272"/>
    </ligand>
</feature>